<keyword evidence="4" id="KW-0812">Transmembrane</keyword>
<dbReference type="InterPro" id="IPR036249">
    <property type="entry name" value="Thioredoxin-like_sf"/>
</dbReference>
<keyword evidence="4" id="KW-1133">Transmembrane helix</keyword>
<organism evidence="7">
    <name type="scientific">Haptolina ericina</name>
    <dbReference type="NCBI Taxonomy" id="156174"/>
    <lineage>
        <taxon>Eukaryota</taxon>
        <taxon>Haptista</taxon>
        <taxon>Haptophyta</taxon>
        <taxon>Prymnesiophyceae</taxon>
        <taxon>Prymnesiales</taxon>
        <taxon>Prymnesiaceae</taxon>
        <taxon>Haptolina</taxon>
    </lineage>
</organism>
<evidence type="ECO:0000256" key="3">
    <source>
        <dbReference type="SAM" id="MobiDB-lite"/>
    </source>
</evidence>
<gene>
    <name evidence="7" type="ORF">HERI1096_LOCUS6768</name>
</gene>
<sequence length="206" mass="22753">MRSSFWSLVLFFVAKAEGSLTSEVVELAVENYEQTTEGLWLVEFYAPWCAHCKKLAPIYEKVAEHFHRASPQLAHIGRVDGTAHPGLVKPFNIKGYPTMILLRDGKRVADFKGKRTYEDIVRFVTRHATGEVGEEELAAEAATTKSKKKPKRPRPSALSRLQALTLSLLTDHDPLHAGLVMLAIAACCGGCMLIALCAISRPSAHR</sequence>
<dbReference type="AlphaFoldDB" id="A0A7S3AIL8"/>
<dbReference type="Gene3D" id="3.40.30.10">
    <property type="entry name" value="Glutaredoxin"/>
    <property type="match status" value="1"/>
</dbReference>
<evidence type="ECO:0000259" key="6">
    <source>
        <dbReference type="PROSITE" id="PS51352"/>
    </source>
</evidence>
<protein>
    <recommendedName>
        <fullName evidence="6">Thioredoxin domain-containing protein</fullName>
    </recommendedName>
</protein>
<feature type="domain" description="Thioredoxin" evidence="6">
    <location>
        <begin position="2"/>
        <end position="129"/>
    </location>
</feature>
<dbReference type="InterPro" id="IPR017937">
    <property type="entry name" value="Thioredoxin_CS"/>
</dbReference>
<feature type="transmembrane region" description="Helical" evidence="4">
    <location>
        <begin position="175"/>
        <end position="199"/>
    </location>
</feature>
<dbReference type="EMBL" id="HBHX01012158">
    <property type="protein sequence ID" value="CAE0106109.1"/>
    <property type="molecule type" value="Transcribed_RNA"/>
</dbReference>
<dbReference type="CDD" id="cd02961">
    <property type="entry name" value="PDI_a_family"/>
    <property type="match status" value="1"/>
</dbReference>
<evidence type="ECO:0000256" key="5">
    <source>
        <dbReference type="SAM" id="SignalP"/>
    </source>
</evidence>
<dbReference type="PANTHER" id="PTHR45672">
    <property type="entry name" value="PROTEIN DISULFIDE-ISOMERASE C17H9.14C-RELATED"/>
    <property type="match status" value="1"/>
</dbReference>
<comment type="similarity">
    <text evidence="1">Belongs to the protein disulfide isomerase family.</text>
</comment>
<dbReference type="GO" id="GO:0005783">
    <property type="term" value="C:endoplasmic reticulum"/>
    <property type="evidence" value="ECO:0007669"/>
    <property type="project" value="TreeGrafter"/>
</dbReference>
<evidence type="ECO:0000313" key="7">
    <source>
        <dbReference type="EMBL" id="CAE0106109.1"/>
    </source>
</evidence>
<keyword evidence="4" id="KW-0472">Membrane</keyword>
<evidence type="ECO:0000256" key="1">
    <source>
        <dbReference type="ARBA" id="ARBA00006347"/>
    </source>
</evidence>
<evidence type="ECO:0000256" key="2">
    <source>
        <dbReference type="ARBA" id="ARBA00022729"/>
    </source>
</evidence>
<reference evidence="7" key="1">
    <citation type="submission" date="2021-01" db="EMBL/GenBank/DDBJ databases">
        <authorList>
            <person name="Corre E."/>
            <person name="Pelletier E."/>
            <person name="Niang G."/>
            <person name="Scheremetjew M."/>
            <person name="Finn R."/>
            <person name="Kale V."/>
            <person name="Holt S."/>
            <person name="Cochrane G."/>
            <person name="Meng A."/>
            <person name="Brown T."/>
            <person name="Cohen L."/>
        </authorList>
    </citation>
    <scope>NUCLEOTIDE SEQUENCE</scope>
    <source>
        <strain evidence="7">CCMP281</strain>
    </source>
</reference>
<feature type="region of interest" description="Disordered" evidence="3">
    <location>
        <begin position="135"/>
        <end position="156"/>
    </location>
</feature>
<dbReference type="PANTHER" id="PTHR45672:SF3">
    <property type="entry name" value="THIOREDOXIN DOMAIN-CONTAINING PROTEIN 5"/>
    <property type="match status" value="1"/>
</dbReference>
<dbReference type="PROSITE" id="PS51352">
    <property type="entry name" value="THIOREDOXIN_2"/>
    <property type="match status" value="1"/>
</dbReference>
<feature type="chain" id="PRO_5030834253" description="Thioredoxin domain-containing protein" evidence="5">
    <location>
        <begin position="19"/>
        <end position="206"/>
    </location>
</feature>
<dbReference type="Pfam" id="PF00085">
    <property type="entry name" value="Thioredoxin"/>
    <property type="match status" value="1"/>
</dbReference>
<evidence type="ECO:0000256" key="4">
    <source>
        <dbReference type="SAM" id="Phobius"/>
    </source>
</evidence>
<accession>A0A7S3AIL8</accession>
<feature type="compositionally biased region" description="Basic residues" evidence="3">
    <location>
        <begin position="145"/>
        <end position="154"/>
    </location>
</feature>
<dbReference type="GO" id="GO:0003756">
    <property type="term" value="F:protein disulfide isomerase activity"/>
    <property type="evidence" value="ECO:0007669"/>
    <property type="project" value="TreeGrafter"/>
</dbReference>
<dbReference type="InterPro" id="IPR051063">
    <property type="entry name" value="PDI"/>
</dbReference>
<name>A0A7S3AIL8_9EUKA</name>
<dbReference type="PRINTS" id="PR00421">
    <property type="entry name" value="THIOREDOXIN"/>
</dbReference>
<dbReference type="PROSITE" id="PS00194">
    <property type="entry name" value="THIOREDOXIN_1"/>
    <property type="match status" value="1"/>
</dbReference>
<dbReference type="SUPFAM" id="SSF52833">
    <property type="entry name" value="Thioredoxin-like"/>
    <property type="match status" value="1"/>
</dbReference>
<dbReference type="GO" id="GO:0006457">
    <property type="term" value="P:protein folding"/>
    <property type="evidence" value="ECO:0007669"/>
    <property type="project" value="TreeGrafter"/>
</dbReference>
<feature type="signal peptide" evidence="5">
    <location>
        <begin position="1"/>
        <end position="18"/>
    </location>
</feature>
<keyword evidence="2 5" id="KW-0732">Signal</keyword>
<dbReference type="InterPro" id="IPR013766">
    <property type="entry name" value="Thioredoxin_domain"/>
</dbReference>
<proteinExistence type="inferred from homology"/>